<dbReference type="GeneID" id="10539825"/>
<name>E3K8Y5_PUCGT</name>
<dbReference type="EMBL" id="DS178276">
    <property type="protein sequence ID" value="EFP80804.1"/>
    <property type="molecule type" value="Genomic_DNA"/>
</dbReference>
<evidence type="ECO:0000313" key="1">
    <source>
        <dbReference type="EMBL" id="EFP80804.1"/>
    </source>
</evidence>
<organism evidence="1 2">
    <name type="scientific">Puccinia graminis f. sp. tritici (strain CRL 75-36-700-3 / race SCCL)</name>
    <name type="common">Black stem rust fungus</name>
    <dbReference type="NCBI Taxonomy" id="418459"/>
    <lineage>
        <taxon>Eukaryota</taxon>
        <taxon>Fungi</taxon>
        <taxon>Dikarya</taxon>
        <taxon>Basidiomycota</taxon>
        <taxon>Pucciniomycotina</taxon>
        <taxon>Pucciniomycetes</taxon>
        <taxon>Pucciniales</taxon>
        <taxon>Pucciniaceae</taxon>
        <taxon>Puccinia</taxon>
    </lineage>
</organism>
<dbReference type="KEGG" id="pgr:PGTG_06760"/>
<evidence type="ECO:0000313" key="2">
    <source>
        <dbReference type="Proteomes" id="UP000008783"/>
    </source>
</evidence>
<accession>E3K8Y5</accession>
<gene>
    <name evidence="1" type="ORF">PGTG_06760</name>
</gene>
<dbReference type="RefSeq" id="XP_003325223.1">
    <property type="nucleotide sequence ID" value="XM_003325175.1"/>
</dbReference>
<dbReference type="Proteomes" id="UP000008783">
    <property type="component" value="Unassembled WGS sequence"/>
</dbReference>
<reference evidence="2" key="2">
    <citation type="journal article" date="2011" name="Proc. Natl. Acad. Sci. U.S.A.">
        <title>Obligate biotrophy features unraveled by the genomic analysis of rust fungi.</title>
        <authorList>
            <person name="Duplessis S."/>
            <person name="Cuomo C.A."/>
            <person name="Lin Y.-C."/>
            <person name="Aerts A."/>
            <person name="Tisserant E."/>
            <person name="Veneault-Fourrey C."/>
            <person name="Joly D.L."/>
            <person name="Hacquard S."/>
            <person name="Amselem J."/>
            <person name="Cantarel B.L."/>
            <person name="Chiu R."/>
            <person name="Coutinho P.M."/>
            <person name="Feau N."/>
            <person name="Field M."/>
            <person name="Frey P."/>
            <person name="Gelhaye E."/>
            <person name="Goldberg J."/>
            <person name="Grabherr M.G."/>
            <person name="Kodira C.D."/>
            <person name="Kohler A."/>
            <person name="Kuees U."/>
            <person name="Lindquist E.A."/>
            <person name="Lucas S.M."/>
            <person name="Mago R."/>
            <person name="Mauceli E."/>
            <person name="Morin E."/>
            <person name="Murat C."/>
            <person name="Pangilinan J.L."/>
            <person name="Park R."/>
            <person name="Pearson M."/>
            <person name="Quesneville H."/>
            <person name="Rouhier N."/>
            <person name="Sakthikumar S."/>
            <person name="Salamov A.A."/>
            <person name="Schmutz J."/>
            <person name="Selles B."/>
            <person name="Shapiro H."/>
            <person name="Tanguay P."/>
            <person name="Tuskan G.A."/>
            <person name="Henrissat B."/>
            <person name="Van de Peer Y."/>
            <person name="Rouze P."/>
            <person name="Ellis J.G."/>
            <person name="Dodds P.N."/>
            <person name="Schein J.E."/>
            <person name="Zhong S."/>
            <person name="Hamelin R.C."/>
            <person name="Grigoriev I.V."/>
            <person name="Szabo L.J."/>
            <person name="Martin F."/>
        </authorList>
    </citation>
    <scope>NUCLEOTIDE SEQUENCE [LARGE SCALE GENOMIC DNA]</scope>
    <source>
        <strain evidence="2">CRL 75-36-700-3 / race SCCL</strain>
    </source>
</reference>
<reference key="1">
    <citation type="submission" date="2007-01" db="EMBL/GenBank/DDBJ databases">
        <title>The Genome Sequence of Puccinia graminis f. sp. tritici Strain CRL 75-36-700-3.</title>
        <authorList>
            <consortium name="The Broad Institute Genome Sequencing Platform"/>
            <person name="Birren B."/>
            <person name="Lander E."/>
            <person name="Galagan J."/>
            <person name="Nusbaum C."/>
            <person name="Devon K."/>
            <person name="Cuomo C."/>
            <person name="Jaffe D."/>
            <person name="Butler J."/>
            <person name="Alvarez P."/>
            <person name="Gnerre S."/>
            <person name="Grabherr M."/>
            <person name="Mauceli E."/>
            <person name="Brockman W."/>
            <person name="Young S."/>
            <person name="LaButti K."/>
            <person name="Sykes S."/>
            <person name="DeCaprio D."/>
            <person name="Crawford M."/>
            <person name="Koehrsen M."/>
            <person name="Engels R."/>
            <person name="Montgomery P."/>
            <person name="Pearson M."/>
            <person name="Howarth C."/>
            <person name="Larson L."/>
            <person name="White J."/>
            <person name="Zeng Q."/>
            <person name="Kodira C."/>
            <person name="Yandava C."/>
            <person name="Alvarado L."/>
            <person name="O'Leary S."/>
            <person name="Szabo L."/>
            <person name="Dean R."/>
            <person name="Schein J."/>
        </authorList>
    </citation>
    <scope>NUCLEOTIDE SEQUENCE</scope>
    <source>
        <strain>CRL 75-36-700-3</strain>
    </source>
</reference>
<sequence>MVANGKEVDPLSDEEDSDLEIDYTDIKEQFRPKFKRGEVLARLLLDSKPRSQDKASPLKGLWSSDWWRLMMRLSEVSRLAEVGGMVDPDCLAELALQSVSRRTGSSGPVTGLPPDINIWEDTVHCYSENMCKNENRKFPQGKTAFLS</sequence>
<dbReference type="HOGENOM" id="CLU_1769031_0_0_1"/>
<keyword evidence="2" id="KW-1185">Reference proteome</keyword>
<dbReference type="AlphaFoldDB" id="E3K8Y5"/>
<proteinExistence type="predicted"/>
<dbReference type="InParanoid" id="E3K8Y5"/>
<protein>
    <submittedName>
        <fullName evidence="1">Uncharacterized protein</fullName>
    </submittedName>
</protein>
<dbReference type="VEuPathDB" id="FungiDB:PGTG_06760"/>